<dbReference type="SMART" id="SM00487">
    <property type="entry name" value="DEXDc"/>
    <property type="match status" value="1"/>
</dbReference>
<keyword evidence="6" id="KW-0238">DNA-binding</keyword>
<comment type="caution">
    <text evidence="12">The sequence shown here is derived from an EMBL/GenBank/DDBJ whole genome shotgun (WGS) entry which is preliminary data.</text>
</comment>
<keyword evidence="13" id="KW-1185">Reference proteome</keyword>
<keyword evidence="2" id="KW-0227">DNA damage</keyword>
<evidence type="ECO:0000256" key="3">
    <source>
        <dbReference type="ARBA" id="ARBA00022801"/>
    </source>
</evidence>
<dbReference type="InterPro" id="IPR014001">
    <property type="entry name" value="Helicase_ATP-bd"/>
</dbReference>
<dbReference type="EMBL" id="PQVF01000008">
    <property type="protein sequence ID" value="POY35940.1"/>
    <property type="molecule type" value="Genomic_DNA"/>
</dbReference>
<organism evidence="12 13">
    <name type="scientific">Solitalea longa</name>
    <dbReference type="NCBI Taxonomy" id="2079460"/>
    <lineage>
        <taxon>Bacteria</taxon>
        <taxon>Pseudomonadati</taxon>
        <taxon>Bacteroidota</taxon>
        <taxon>Sphingobacteriia</taxon>
        <taxon>Sphingobacteriales</taxon>
        <taxon>Sphingobacteriaceae</taxon>
        <taxon>Solitalea</taxon>
    </lineage>
</organism>
<dbReference type="Pfam" id="PF00271">
    <property type="entry name" value="Helicase_C"/>
    <property type="match status" value="1"/>
</dbReference>
<dbReference type="CDD" id="cd18796">
    <property type="entry name" value="SF2_C_LHR"/>
    <property type="match status" value="1"/>
</dbReference>
<dbReference type="Pfam" id="PF08494">
    <property type="entry name" value="DEAD_assoc"/>
    <property type="match status" value="1"/>
</dbReference>
<evidence type="ECO:0000256" key="6">
    <source>
        <dbReference type="ARBA" id="ARBA00023125"/>
    </source>
</evidence>
<comment type="similarity">
    <text evidence="9">Belongs to the Lhr helicase family. Lhr-Core subfamily.</text>
</comment>
<feature type="domain" description="Helicase ATP-binding" evidence="10">
    <location>
        <begin position="27"/>
        <end position="212"/>
    </location>
</feature>
<dbReference type="AlphaFoldDB" id="A0A2S5A017"/>
<dbReference type="PROSITE" id="PS51192">
    <property type="entry name" value="HELICASE_ATP_BIND_1"/>
    <property type="match status" value="1"/>
</dbReference>
<dbReference type="NCBIfam" id="TIGR04121">
    <property type="entry name" value="DEXH_lig_assoc"/>
    <property type="match status" value="1"/>
</dbReference>
<dbReference type="Gene3D" id="3.40.50.300">
    <property type="entry name" value="P-loop containing nucleotide triphosphate hydrolases"/>
    <property type="match status" value="2"/>
</dbReference>
<dbReference type="GO" id="GO:0016887">
    <property type="term" value="F:ATP hydrolysis activity"/>
    <property type="evidence" value="ECO:0007669"/>
    <property type="project" value="TreeGrafter"/>
</dbReference>
<dbReference type="PIRSF" id="PIRSF037307">
    <property type="entry name" value="Lhr-like_helic_prd"/>
    <property type="match status" value="1"/>
</dbReference>
<dbReference type="RefSeq" id="WP_103789402.1">
    <property type="nucleotide sequence ID" value="NZ_PQVF01000008.1"/>
</dbReference>
<keyword evidence="7" id="KW-0234">DNA repair</keyword>
<dbReference type="PANTHER" id="PTHR47962">
    <property type="entry name" value="ATP-DEPENDENT HELICASE LHR-RELATED-RELATED"/>
    <property type="match status" value="1"/>
</dbReference>
<dbReference type="GO" id="GO:0005524">
    <property type="term" value="F:ATP binding"/>
    <property type="evidence" value="ECO:0007669"/>
    <property type="project" value="UniProtKB-KW"/>
</dbReference>
<dbReference type="InterPro" id="IPR026362">
    <property type="entry name" value="DEXH_lig_assoc"/>
</dbReference>
<keyword evidence="1" id="KW-0547">Nucleotide-binding</keyword>
<dbReference type="InterPro" id="IPR013701">
    <property type="entry name" value="Lhr-like_DEAD/DEAH_assoc"/>
</dbReference>
<dbReference type="InterPro" id="IPR017170">
    <property type="entry name" value="Lhr-like"/>
</dbReference>
<evidence type="ECO:0000256" key="1">
    <source>
        <dbReference type="ARBA" id="ARBA00022741"/>
    </source>
</evidence>
<dbReference type="InterPro" id="IPR052511">
    <property type="entry name" value="ATP-dep_Helicase"/>
</dbReference>
<evidence type="ECO:0000256" key="5">
    <source>
        <dbReference type="ARBA" id="ARBA00022840"/>
    </source>
</evidence>
<keyword evidence="3" id="KW-0378">Hydrolase</keyword>
<dbReference type="OrthoDB" id="9815222at2"/>
<dbReference type="Pfam" id="PF00270">
    <property type="entry name" value="DEAD"/>
    <property type="match status" value="1"/>
</dbReference>
<evidence type="ECO:0000256" key="7">
    <source>
        <dbReference type="ARBA" id="ARBA00023204"/>
    </source>
</evidence>
<protein>
    <submittedName>
        <fullName evidence="12">DNA ligase-associated DEXH box helicase</fullName>
    </submittedName>
</protein>
<evidence type="ECO:0000256" key="9">
    <source>
        <dbReference type="ARBA" id="ARBA00093467"/>
    </source>
</evidence>
<evidence type="ECO:0000256" key="4">
    <source>
        <dbReference type="ARBA" id="ARBA00022806"/>
    </source>
</evidence>
<dbReference type="GO" id="GO:0003677">
    <property type="term" value="F:DNA binding"/>
    <property type="evidence" value="ECO:0007669"/>
    <property type="project" value="UniProtKB-KW"/>
</dbReference>
<dbReference type="Pfam" id="PF19306">
    <property type="entry name" value="WHD_Lhr"/>
    <property type="match status" value="1"/>
</dbReference>
<gene>
    <name evidence="12" type="ORF">C3K47_12060</name>
</gene>
<dbReference type="SMART" id="SM00490">
    <property type="entry name" value="HELICc"/>
    <property type="match status" value="1"/>
</dbReference>
<evidence type="ECO:0000259" key="10">
    <source>
        <dbReference type="PROSITE" id="PS51192"/>
    </source>
</evidence>
<dbReference type="InterPro" id="IPR011545">
    <property type="entry name" value="DEAD/DEAH_box_helicase_dom"/>
</dbReference>
<evidence type="ECO:0000259" key="11">
    <source>
        <dbReference type="PROSITE" id="PS51194"/>
    </source>
</evidence>
<dbReference type="PANTHER" id="PTHR47962:SF3">
    <property type="entry name" value="LARGE ATP-DEPENDENT HELICASE-RELATED PROTEIN"/>
    <property type="match status" value="1"/>
</dbReference>
<keyword evidence="12" id="KW-0436">Ligase</keyword>
<evidence type="ECO:0000256" key="2">
    <source>
        <dbReference type="ARBA" id="ARBA00022763"/>
    </source>
</evidence>
<dbReference type="InterPro" id="IPR027417">
    <property type="entry name" value="P-loop_NTPase"/>
</dbReference>
<dbReference type="InterPro" id="IPR001650">
    <property type="entry name" value="Helicase_C-like"/>
</dbReference>
<accession>A0A2S5A017</accession>
<dbReference type="InterPro" id="IPR045628">
    <property type="entry name" value="Lhr_WH_dom"/>
</dbReference>
<evidence type="ECO:0000256" key="8">
    <source>
        <dbReference type="ARBA" id="ARBA00023235"/>
    </source>
</evidence>
<name>A0A2S5A017_9SPHI</name>
<keyword evidence="8" id="KW-0413">Isomerase</keyword>
<dbReference type="GO" id="GO:0016874">
    <property type="term" value="F:ligase activity"/>
    <property type="evidence" value="ECO:0007669"/>
    <property type="project" value="UniProtKB-KW"/>
</dbReference>
<evidence type="ECO:0000313" key="13">
    <source>
        <dbReference type="Proteomes" id="UP000236893"/>
    </source>
</evidence>
<feature type="domain" description="Helicase C-terminal" evidence="11">
    <location>
        <begin position="248"/>
        <end position="395"/>
    </location>
</feature>
<sequence>MTPGEKILRDWLVGKGWKLAGFQQQSIDAYLKGFNGLVNAPTGSGKTFSLFLPALIQYINSTSDYKTKRASQLQVLWITPLRALTRDLQRSMQQVCDELELPWRVGIRTGDSSAKEKALQKKELPEVLLITPESLHMLFTQKNNSVFFKELKLIVVDEWHELLSTKRGIQVELGLMYLKNLQQRLQIWGMSATIGNIEQALDVLLGKHTNRHQSVIVRSGIIKKVEVESILPDTIELMPWAGYLGINLLDKVMPVVNQNKSTLLFTNTRSQTEIWYRVLLEQYPEMAGLVALHHGSLDRNIRDWVEDNLHTGRLKLVICTSSLDLGVDFRPVDTVIQVGSPKSISRFLQRAGRSGHHPGAVSKIYFVPTHSLELIEGASLRDGVKNNVLEERVPIAHAIDVLAQFMVTLAVGEGFREQELYEQVSKTHAFQFLTRKEWDWLLGFITTGSSSLVAYDEFKKVEKVDDLFTVKDRRVALRHRLSMGTIVSDAAMKIKTVNGRYLGSVEEGFISRMKPGSVFSFGGMHLELIRVRGMVAEVRKTNAQKALVPRWMGGRVPLSSQLAVYIRKRLDEALGQSFTQPEMKKLKPLLALQQERSAIPHHTELLIEQCQTDEGYHIFIFPFEGRLVHEGMAALIAFRISRIMPITFSLAMNDYGFELLTDSPVRLDELLEEHDLFSTENLIEDIFLSINANEMARRKFREIAAISGLLFQGYPGKSVKASHLQASSSLLFEVISEHEKDNLLLQQSYREILDQQLEETRLRNALLRIKEQNVIFTFPDRPSPFSFPIMVDRLREEVTSEKLADRVNKLIEQLEK</sequence>
<keyword evidence="5" id="KW-0067">ATP-binding</keyword>
<proteinExistence type="inferred from homology"/>
<dbReference type="GO" id="GO:0006281">
    <property type="term" value="P:DNA repair"/>
    <property type="evidence" value="ECO:0007669"/>
    <property type="project" value="UniProtKB-KW"/>
</dbReference>
<reference evidence="12 13" key="1">
    <citation type="submission" date="2018-01" db="EMBL/GenBank/DDBJ databases">
        <authorList>
            <person name="Gaut B.S."/>
            <person name="Morton B.R."/>
            <person name="Clegg M.T."/>
            <person name="Duvall M.R."/>
        </authorList>
    </citation>
    <scope>NUCLEOTIDE SEQUENCE [LARGE SCALE GENOMIC DNA]</scope>
    <source>
        <strain evidence="12 13">HR-AV</strain>
    </source>
</reference>
<dbReference type="Proteomes" id="UP000236893">
    <property type="component" value="Unassembled WGS sequence"/>
</dbReference>
<dbReference type="GO" id="GO:0004386">
    <property type="term" value="F:helicase activity"/>
    <property type="evidence" value="ECO:0007669"/>
    <property type="project" value="UniProtKB-KW"/>
</dbReference>
<dbReference type="SUPFAM" id="SSF52540">
    <property type="entry name" value="P-loop containing nucleoside triphosphate hydrolases"/>
    <property type="match status" value="1"/>
</dbReference>
<evidence type="ECO:0000313" key="12">
    <source>
        <dbReference type="EMBL" id="POY35940.1"/>
    </source>
</evidence>
<dbReference type="PROSITE" id="PS51194">
    <property type="entry name" value="HELICASE_CTER"/>
    <property type="match status" value="1"/>
</dbReference>
<keyword evidence="4" id="KW-0347">Helicase</keyword>